<protein>
    <submittedName>
        <fullName evidence="1">Uncharacterized protein</fullName>
    </submittedName>
</protein>
<keyword evidence="2" id="KW-1185">Reference proteome</keyword>
<gene>
    <name evidence="1" type="ORF">NCTC12858_00759</name>
</gene>
<accession>A0A2X4PGD5</accession>
<organism evidence="1 2">
    <name type="scientific">Porphyromonas crevioricanis</name>
    <dbReference type="NCBI Taxonomy" id="393921"/>
    <lineage>
        <taxon>Bacteria</taxon>
        <taxon>Pseudomonadati</taxon>
        <taxon>Bacteroidota</taxon>
        <taxon>Bacteroidia</taxon>
        <taxon>Bacteroidales</taxon>
        <taxon>Porphyromonadaceae</taxon>
        <taxon>Porphyromonas</taxon>
    </lineage>
</organism>
<evidence type="ECO:0000313" key="1">
    <source>
        <dbReference type="EMBL" id="SQH72924.1"/>
    </source>
</evidence>
<reference evidence="1 2" key="1">
    <citation type="submission" date="2018-06" db="EMBL/GenBank/DDBJ databases">
        <authorList>
            <consortium name="Pathogen Informatics"/>
            <person name="Doyle S."/>
        </authorList>
    </citation>
    <scope>NUCLEOTIDE SEQUENCE [LARGE SCALE GENOMIC DNA]</scope>
    <source>
        <strain evidence="1 2">NCTC12858</strain>
    </source>
</reference>
<sequence>MLVPQLNLKKLPSLPFVRGFFPNLKKGGAIVLILIKSVSSALQQSYPAQKS</sequence>
<dbReference type="AlphaFoldDB" id="A0A2X4PGD5"/>
<dbReference type="KEGG" id="pcre:NCTC12858_00759"/>
<dbReference type="EMBL" id="LS483447">
    <property type="protein sequence ID" value="SQH72924.1"/>
    <property type="molecule type" value="Genomic_DNA"/>
</dbReference>
<evidence type="ECO:0000313" key="2">
    <source>
        <dbReference type="Proteomes" id="UP000249300"/>
    </source>
</evidence>
<dbReference type="Proteomes" id="UP000249300">
    <property type="component" value="Chromosome 1"/>
</dbReference>
<proteinExistence type="predicted"/>
<name>A0A2X4PGD5_9PORP</name>